<keyword evidence="3" id="KW-1185">Reference proteome</keyword>
<dbReference type="AlphaFoldDB" id="A0AAV4TMT9"/>
<evidence type="ECO:0000313" key="2">
    <source>
        <dbReference type="EMBL" id="GIY47888.1"/>
    </source>
</evidence>
<feature type="non-terminal residue" evidence="2">
    <location>
        <position position="161"/>
    </location>
</feature>
<protein>
    <submittedName>
        <fullName evidence="2">Uncharacterized protein</fullName>
    </submittedName>
</protein>
<sequence length="161" mass="18280">MSDTKQENLADFQTVNHSHLKDNVLQESADQELPIENLNEVEETKESPENKTMIMTQEDLVHSVDALPNQLETLINSGIKTENDISEQVLTSETQMVVPVTFENSQNSPLEPIIDKFENNTAHEILTSSETPEMSSSDDEIATNTYQKNLETHWTDFNRDT</sequence>
<name>A0AAV4TMT9_CAEEX</name>
<gene>
    <name evidence="2" type="ORF">CEXT_85151</name>
</gene>
<evidence type="ECO:0000256" key="1">
    <source>
        <dbReference type="SAM" id="MobiDB-lite"/>
    </source>
</evidence>
<dbReference type="Proteomes" id="UP001054945">
    <property type="component" value="Unassembled WGS sequence"/>
</dbReference>
<evidence type="ECO:0000313" key="3">
    <source>
        <dbReference type="Proteomes" id="UP001054945"/>
    </source>
</evidence>
<proteinExistence type="predicted"/>
<reference evidence="2 3" key="1">
    <citation type="submission" date="2021-06" db="EMBL/GenBank/DDBJ databases">
        <title>Caerostris extrusa draft genome.</title>
        <authorList>
            <person name="Kono N."/>
            <person name="Arakawa K."/>
        </authorList>
    </citation>
    <scope>NUCLEOTIDE SEQUENCE [LARGE SCALE GENOMIC DNA]</scope>
</reference>
<feature type="region of interest" description="Disordered" evidence="1">
    <location>
        <begin position="1"/>
        <end position="48"/>
    </location>
</feature>
<comment type="caution">
    <text evidence="2">The sequence shown here is derived from an EMBL/GenBank/DDBJ whole genome shotgun (WGS) entry which is preliminary data.</text>
</comment>
<dbReference type="EMBL" id="BPLR01011643">
    <property type="protein sequence ID" value="GIY47888.1"/>
    <property type="molecule type" value="Genomic_DNA"/>
</dbReference>
<organism evidence="2 3">
    <name type="scientific">Caerostris extrusa</name>
    <name type="common">Bark spider</name>
    <name type="synonym">Caerostris bankana</name>
    <dbReference type="NCBI Taxonomy" id="172846"/>
    <lineage>
        <taxon>Eukaryota</taxon>
        <taxon>Metazoa</taxon>
        <taxon>Ecdysozoa</taxon>
        <taxon>Arthropoda</taxon>
        <taxon>Chelicerata</taxon>
        <taxon>Arachnida</taxon>
        <taxon>Araneae</taxon>
        <taxon>Araneomorphae</taxon>
        <taxon>Entelegynae</taxon>
        <taxon>Araneoidea</taxon>
        <taxon>Araneidae</taxon>
        <taxon>Caerostris</taxon>
    </lineage>
</organism>
<accession>A0AAV4TMT9</accession>